<dbReference type="Proteomes" id="UP000044841">
    <property type="component" value="Unassembled WGS sequence"/>
</dbReference>
<dbReference type="AlphaFoldDB" id="A0A0K6FP32"/>
<reference evidence="3 4" key="1">
    <citation type="submission" date="2015-07" db="EMBL/GenBank/DDBJ databases">
        <authorList>
            <person name="Noorani M."/>
        </authorList>
    </citation>
    <scope>NUCLEOTIDE SEQUENCE [LARGE SCALE GENOMIC DNA]</scope>
    <source>
        <strain evidence="3">BBA 69670</strain>
    </source>
</reference>
<accession>A0A0K6FP32</accession>
<organism evidence="3 4">
    <name type="scientific">Rhizoctonia solani</name>
    <dbReference type="NCBI Taxonomy" id="456999"/>
    <lineage>
        <taxon>Eukaryota</taxon>
        <taxon>Fungi</taxon>
        <taxon>Dikarya</taxon>
        <taxon>Basidiomycota</taxon>
        <taxon>Agaricomycotina</taxon>
        <taxon>Agaricomycetes</taxon>
        <taxon>Cantharellales</taxon>
        <taxon>Ceratobasidiaceae</taxon>
        <taxon>Rhizoctonia</taxon>
    </lineage>
</organism>
<evidence type="ECO:0000256" key="1">
    <source>
        <dbReference type="SAM" id="Coils"/>
    </source>
</evidence>
<evidence type="ECO:0000256" key="2">
    <source>
        <dbReference type="SAM" id="MobiDB-lite"/>
    </source>
</evidence>
<proteinExistence type="predicted"/>
<keyword evidence="4" id="KW-1185">Reference proteome</keyword>
<keyword evidence="1" id="KW-0175">Coiled coil</keyword>
<name>A0A0K6FP32_9AGAM</name>
<dbReference type="EMBL" id="CYGV01000288">
    <property type="protein sequence ID" value="CUA67986.1"/>
    <property type="molecule type" value="Genomic_DNA"/>
</dbReference>
<gene>
    <name evidence="3" type="ORF">RSOLAG22IIIB_13607</name>
</gene>
<sequence length="982" mass="110607">MPRNIYHTKKARSAFQKAHSRKLVQYRWKSDDMSTTSLSGLTNEPQTYLSSPHTKIPPPVSVVSNDNDFDTLKQSYKNIMKRDERSKLRIESLQTEVINLYRLLSDARNAQITAEHALSDLQMTVEASASETSGLQARIDALERIASEASLDLSAMSIKLQEQTHMNDTLVDRQRSKNQANDTMRKRIERLRFKLAEERQQLVECQSQEFELKNQLGIVRPEVRDMLRKLACEGVANERAIDIVHIVAECLGVTIIGSVSARSIPRIMLEGLVQARMQVAHELSLANYVSICGDGTTIKNQQHEAKGLFLSNASELVQSDSEGESHQDSHPSNLTMRTLGVEKAISHTAQQQLDGWITTFETCCDALKRSPLGQNLHVSSETFALKLRGILTDHAADQKRLVELMREWKRRVDRQVRAVPVLRGMSTEEQLNVLSTQLDNAQDSIQDWRALPEEEQSVLMHDAWLALAIQLGDEEFKKMSSESQFEADLIAWTGCCMHKELNAVKGGVSAMSSIWKAIGSKPPISLPNKLERMGLSEFTKYKIGSAVKLTALAGALFNHKDDKRGYQSTVDYYFEKVFGYSKRFADTSHTRYGSHCDAAAELILHLSNYIGLLLLLGDAKNNTGLTNIEQNLVDGLQDIPMLTELVVLALYGQAVGKPYMRHVRSAALNSMDLGPFHNRVKQHCQAIINNPDLLLGADTSYTTGTLDGQSWDRPEVIYCVLSMVKDLPDIRPALVAFFEGALKSWERFTVEYDDGGIIAQATAKQRKSAWVSPTNDVSEGALGQCRQMLRRAPTMTDEQRNARVMWKHNHTYDWARQTLTQDDQNFVRTEARRIDASGSGKKVRMLAALELERRAEAGRARKAKTHSRKIVIKKKLAETDLNLHATHESLSSMKIDQLDSQIDKLREADKCILPKSKLRTKQAKIAEILRGLERCKVADELEIYENNSLATSEVDMGFVKDEGDDEGYLKDEDMYFDDEIPL</sequence>
<protein>
    <submittedName>
        <fullName evidence="3">Myosin-10</fullName>
    </submittedName>
</protein>
<evidence type="ECO:0000313" key="4">
    <source>
        <dbReference type="Proteomes" id="UP000044841"/>
    </source>
</evidence>
<feature type="region of interest" description="Disordered" evidence="2">
    <location>
        <begin position="34"/>
        <end position="56"/>
    </location>
</feature>
<feature type="coiled-coil region" evidence="1">
    <location>
        <begin position="181"/>
        <end position="215"/>
    </location>
</feature>
<feature type="compositionally biased region" description="Polar residues" evidence="2">
    <location>
        <begin position="34"/>
        <end position="53"/>
    </location>
</feature>
<evidence type="ECO:0000313" key="3">
    <source>
        <dbReference type="EMBL" id="CUA67986.1"/>
    </source>
</evidence>